<evidence type="ECO:0000256" key="1">
    <source>
        <dbReference type="PROSITE-ProRule" id="PRU00023"/>
    </source>
</evidence>
<keyword evidence="1" id="KW-0040">ANK repeat</keyword>
<reference evidence="3" key="1">
    <citation type="submission" date="2020-01" db="EMBL/GenBank/DDBJ databases">
        <authorList>
            <consortium name="DOE Joint Genome Institute"/>
            <person name="Haridas S."/>
            <person name="Albert R."/>
            <person name="Binder M."/>
            <person name="Bloem J."/>
            <person name="Labutti K."/>
            <person name="Salamov A."/>
            <person name="Andreopoulos B."/>
            <person name="Baker S.E."/>
            <person name="Barry K."/>
            <person name="Bills G."/>
            <person name="Bluhm B.H."/>
            <person name="Cannon C."/>
            <person name="Castanera R."/>
            <person name="Culley D.E."/>
            <person name="Daum C."/>
            <person name="Ezra D."/>
            <person name="Gonzalez J.B."/>
            <person name="Henrissat B."/>
            <person name="Kuo A."/>
            <person name="Liang C."/>
            <person name="Lipzen A."/>
            <person name="Lutzoni F."/>
            <person name="Magnuson J."/>
            <person name="Mondo S."/>
            <person name="Nolan M."/>
            <person name="Ohm R."/>
            <person name="Pangilinan J."/>
            <person name="Park H.-J."/>
            <person name="Ramirez L."/>
            <person name="Alfaro M."/>
            <person name="Sun H."/>
            <person name="Tritt A."/>
            <person name="Yoshinaga Y."/>
            <person name="Zwiers L.-H."/>
            <person name="Turgeon B.G."/>
            <person name="Goodwin S.B."/>
            <person name="Spatafora J.W."/>
            <person name="Crous P.W."/>
            <person name="Grigoriev I.V."/>
        </authorList>
    </citation>
    <scope>NUCLEOTIDE SEQUENCE</scope>
    <source>
        <strain evidence="3">IPT5</strain>
    </source>
</reference>
<dbReference type="EMBL" id="MU006289">
    <property type="protein sequence ID" value="KAF2856018.1"/>
    <property type="molecule type" value="Genomic_DNA"/>
</dbReference>
<evidence type="ECO:0000256" key="2">
    <source>
        <dbReference type="SAM" id="MobiDB-lite"/>
    </source>
</evidence>
<dbReference type="AlphaFoldDB" id="A0A6A7BPA9"/>
<dbReference type="OrthoDB" id="3673852at2759"/>
<dbReference type="InterPro" id="IPR002110">
    <property type="entry name" value="Ankyrin_rpt"/>
</dbReference>
<proteinExistence type="predicted"/>
<keyword evidence="4" id="KW-1185">Reference proteome</keyword>
<sequence length="191" mass="20946">METIAEDTCHSGLSLPQEATMSELDDSHFQLPIRTLQDKLDAPIAEDKAPRRNGEALGADVSDNDSTGSWEKVEISFAEQVLLDLARQREDPPCSKTSRLPMVDYDVFYEHVLAGDLVAVKAALDIGANIERENDDGITPLVLSIIHSQIDVIRLLLEKGAEVDHLVEGLPPTVHAVENAQHAPQILKLLI</sequence>
<dbReference type="Gene3D" id="1.25.40.20">
    <property type="entry name" value="Ankyrin repeat-containing domain"/>
    <property type="match status" value="1"/>
</dbReference>
<dbReference type="Proteomes" id="UP000799423">
    <property type="component" value="Unassembled WGS sequence"/>
</dbReference>
<gene>
    <name evidence="3" type="ORF">T440DRAFT_513113</name>
</gene>
<accession>A0A6A7BPA9</accession>
<protein>
    <submittedName>
        <fullName evidence="3">Uncharacterized protein</fullName>
    </submittedName>
</protein>
<dbReference type="PROSITE" id="PS50088">
    <property type="entry name" value="ANK_REPEAT"/>
    <property type="match status" value="1"/>
</dbReference>
<feature type="repeat" description="ANK" evidence="1">
    <location>
        <begin position="136"/>
        <end position="168"/>
    </location>
</feature>
<evidence type="ECO:0000313" key="3">
    <source>
        <dbReference type="EMBL" id="KAF2856018.1"/>
    </source>
</evidence>
<dbReference type="InterPro" id="IPR036770">
    <property type="entry name" value="Ankyrin_rpt-contain_sf"/>
</dbReference>
<organism evidence="3 4">
    <name type="scientific">Plenodomus tracheiphilus IPT5</name>
    <dbReference type="NCBI Taxonomy" id="1408161"/>
    <lineage>
        <taxon>Eukaryota</taxon>
        <taxon>Fungi</taxon>
        <taxon>Dikarya</taxon>
        <taxon>Ascomycota</taxon>
        <taxon>Pezizomycotina</taxon>
        <taxon>Dothideomycetes</taxon>
        <taxon>Pleosporomycetidae</taxon>
        <taxon>Pleosporales</taxon>
        <taxon>Pleosporineae</taxon>
        <taxon>Leptosphaeriaceae</taxon>
        <taxon>Plenodomus</taxon>
    </lineage>
</organism>
<dbReference type="Pfam" id="PF12796">
    <property type="entry name" value="Ank_2"/>
    <property type="match status" value="1"/>
</dbReference>
<name>A0A6A7BPA9_9PLEO</name>
<evidence type="ECO:0000313" key="4">
    <source>
        <dbReference type="Proteomes" id="UP000799423"/>
    </source>
</evidence>
<feature type="region of interest" description="Disordered" evidence="2">
    <location>
        <begin position="46"/>
        <end position="67"/>
    </location>
</feature>
<dbReference type="SUPFAM" id="SSF48403">
    <property type="entry name" value="Ankyrin repeat"/>
    <property type="match status" value="1"/>
</dbReference>
<dbReference type="SMART" id="SM00248">
    <property type="entry name" value="ANK"/>
    <property type="match status" value="2"/>
</dbReference>
<dbReference type="PROSITE" id="PS50297">
    <property type="entry name" value="ANK_REP_REGION"/>
    <property type="match status" value="1"/>
</dbReference>